<dbReference type="AlphaFoldDB" id="J3LNP1"/>
<dbReference type="GO" id="GO:0004252">
    <property type="term" value="F:serine-type endopeptidase activity"/>
    <property type="evidence" value="ECO:0007669"/>
    <property type="project" value="InterPro"/>
</dbReference>
<dbReference type="FunFam" id="3.90.226.10:FF:000020">
    <property type="entry name" value="ATP-dependent Clp protease proteolytic subunit"/>
    <property type="match status" value="1"/>
</dbReference>
<dbReference type="Gramene" id="OB03G26670.1">
    <property type="protein sequence ID" value="OB03G26670.1"/>
    <property type="gene ID" value="OB03G26670"/>
</dbReference>
<dbReference type="InterPro" id="IPR029045">
    <property type="entry name" value="ClpP/crotonase-like_dom_sf"/>
</dbReference>
<dbReference type="SUPFAM" id="SSF52096">
    <property type="entry name" value="ClpP/crotonase"/>
    <property type="match status" value="1"/>
</dbReference>
<dbReference type="CDD" id="cd07017">
    <property type="entry name" value="S14_ClpP_2"/>
    <property type="match status" value="1"/>
</dbReference>
<accession>J3LNP1</accession>
<organism evidence="5">
    <name type="scientific">Oryza brachyantha</name>
    <name type="common">malo sina</name>
    <dbReference type="NCBI Taxonomy" id="4533"/>
    <lineage>
        <taxon>Eukaryota</taxon>
        <taxon>Viridiplantae</taxon>
        <taxon>Streptophyta</taxon>
        <taxon>Embryophyta</taxon>
        <taxon>Tracheophyta</taxon>
        <taxon>Spermatophyta</taxon>
        <taxon>Magnoliopsida</taxon>
        <taxon>Liliopsida</taxon>
        <taxon>Poales</taxon>
        <taxon>Poaceae</taxon>
        <taxon>BOP clade</taxon>
        <taxon>Oryzoideae</taxon>
        <taxon>Oryzeae</taxon>
        <taxon>Oryzinae</taxon>
        <taxon>Oryza</taxon>
    </lineage>
</organism>
<evidence type="ECO:0000256" key="1">
    <source>
        <dbReference type="ARBA" id="ARBA00007039"/>
    </source>
</evidence>
<dbReference type="EnsemblPlants" id="OB03G26670.1">
    <property type="protein sequence ID" value="OB03G26670.1"/>
    <property type="gene ID" value="OB03G26670"/>
</dbReference>
<feature type="compositionally biased region" description="Polar residues" evidence="4">
    <location>
        <begin position="19"/>
        <end position="34"/>
    </location>
</feature>
<name>J3LNP1_ORYBR</name>
<dbReference type="GO" id="GO:0009536">
    <property type="term" value="C:plastid"/>
    <property type="evidence" value="ECO:0007669"/>
    <property type="project" value="UniProtKB-ARBA"/>
</dbReference>
<sequence>MGPNVQVRPKQAHLGPINEPTTNKVHPHPSSQRAVSPDQIIHTHLRLPSHSPRARELARTHGPRPWRPPPCPSACPRRLTRPPLVARAAPPSGPPNPLFNPRADPFLSTLAAASPEEIEAAAGGGRRGDDHLPFLEIFQNAKLMASPAQVERSSSSYSQHRPRRPPPDLPSLLLHGRIVYIGMPLVPAVTELVVAQLMYLEWMNSKEPVYIYINSTGTARDDGEPVGMESEGFAIYDAMMRMKTEIHTLCIGAAAGHACLVLAAGKKGKRYMFPHAKAMIQQPRIPSYGTMQASDVVIRAKEVVHNRNTLVRLLARHTGNPPEKIDKVMRGPFYMDSLKAKEFGVIDKILWRGQEKYMANMLSPEEWDKVAGVRRPDIM</sequence>
<dbReference type="GO" id="GO:0051117">
    <property type="term" value="F:ATPase binding"/>
    <property type="evidence" value="ECO:0007669"/>
    <property type="project" value="TreeGrafter"/>
</dbReference>
<reference evidence="5" key="1">
    <citation type="journal article" date="2013" name="Nat. Commun.">
        <title>Whole-genome sequencing of Oryza brachyantha reveals mechanisms underlying Oryza genome evolution.</title>
        <authorList>
            <person name="Chen J."/>
            <person name="Huang Q."/>
            <person name="Gao D."/>
            <person name="Wang J."/>
            <person name="Lang Y."/>
            <person name="Liu T."/>
            <person name="Li B."/>
            <person name="Bai Z."/>
            <person name="Luis Goicoechea J."/>
            <person name="Liang C."/>
            <person name="Chen C."/>
            <person name="Zhang W."/>
            <person name="Sun S."/>
            <person name="Liao Y."/>
            <person name="Zhang X."/>
            <person name="Yang L."/>
            <person name="Song C."/>
            <person name="Wang M."/>
            <person name="Shi J."/>
            <person name="Liu G."/>
            <person name="Liu J."/>
            <person name="Zhou H."/>
            <person name="Zhou W."/>
            <person name="Yu Q."/>
            <person name="An N."/>
            <person name="Chen Y."/>
            <person name="Cai Q."/>
            <person name="Wang B."/>
            <person name="Liu B."/>
            <person name="Min J."/>
            <person name="Huang Y."/>
            <person name="Wu H."/>
            <person name="Li Z."/>
            <person name="Zhang Y."/>
            <person name="Yin Y."/>
            <person name="Song W."/>
            <person name="Jiang J."/>
            <person name="Jackson S.A."/>
            <person name="Wing R.A."/>
            <person name="Wang J."/>
            <person name="Chen M."/>
        </authorList>
    </citation>
    <scope>NUCLEOTIDE SEQUENCE [LARGE SCALE GENOMIC DNA]</scope>
    <source>
        <strain evidence="5">cv. IRGC 101232</strain>
    </source>
</reference>
<dbReference type="STRING" id="4533.J3LNP1"/>
<feature type="region of interest" description="Disordered" evidence="4">
    <location>
        <begin position="148"/>
        <end position="168"/>
    </location>
</feature>
<dbReference type="GO" id="GO:0009368">
    <property type="term" value="C:endopeptidase Clp complex"/>
    <property type="evidence" value="ECO:0007669"/>
    <property type="project" value="TreeGrafter"/>
</dbReference>
<evidence type="ECO:0000256" key="2">
    <source>
        <dbReference type="ARBA" id="ARBA00062827"/>
    </source>
</evidence>
<evidence type="ECO:0000313" key="6">
    <source>
        <dbReference type="Proteomes" id="UP000006038"/>
    </source>
</evidence>
<dbReference type="Pfam" id="PF00574">
    <property type="entry name" value="CLP_protease"/>
    <property type="match status" value="1"/>
</dbReference>
<dbReference type="InterPro" id="IPR023562">
    <property type="entry name" value="ClpP/TepA"/>
</dbReference>
<dbReference type="GO" id="GO:0004176">
    <property type="term" value="F:ATP-dependent peptidase activity"/>
    <property type="evidence" value="ECO:0007669"/>
    <property type="project" value="InterPro"/>
</dbReference>
<dbReference type="eggNOG" id="KOG0840">
    <property type="taxonomic scope" value="Eukaryota"/>
</dbReference>
<dbReference type="Gene3D" id="3.90.226.10">
    <property type="entry name" value="2-enoyl-CoA Hydratase, Chain A, domain 1"/>
    <property type="match status" value="1"/>
</dbReference>
<evidence type="ECO:0000256" key="4">
    <source>
        <dbReference type="SAM" id="MobiDB-lite"/>
    </source>
</evidence>
<dbReference type="Proteomes" id="UP000006038">
    <property type="component" value="Chromosome 3"/>
</dbReference>
<comment type="similarity">
    <text evidence="1 3">Belongs to the peptidase S14 family.</text>
</comment>
<dbReference type="PANTHER" id="PTHR10381">
    <property type="entry name" value="ATP-DEPENDENT CLP PROTEASE PROTEOLYTIC SUBUNIT"/>
    <property type="match status" value="1"/>
</dbReference>
<reference evidence="5" key="2">
    <citation type="submission" date="2013-04" db="UniProtKB">
        <authorList>
            <consortium name="EnsemblPlants"/>
        </authorList>
    </citation>
    <scope>IDENTIFICATION</scope>
</reference>
<feature type="region of interest" description="Disordered" evidence="4">
    <location>
        <begin position="1"/>
        <end position="37"/>
    </location>
</feature>
<dbReference type="InterPro" id="IPR001907">
    <property type="entry name" value="ClpP"/>
</dbReference>
<dbReference type="OMA" id="HTGNSHE"/>
<protein>
    <recommendedName>
        <fullName evidence="3">ATP-dependent Clp protease proteolytic subunit</fullName>
    </recommendedName>
</protein>
<comment type="subunit">
    <text evidence="2">Component of the chloroplastic Clp protease core complex which consist of at least 16 proteins: CLPP4 (3 copies), CLPP5 (3 copies), CLPR4 (2 copies), ClpP1 (1 copy), CLPP6 (1 copy), CLPR2 (1 copy), CLPT1 (1 copy), CLPT2 (1 copy) and 3 copies of CLPP3 and/or CLPR1 and/or CLPR3. The core complex is organized in two heptameric rings, one containing CLPP3,4,5,6 in a 1:2:3:1 ratio and the other CLPP1 and CLPR1,2,3,4 in a 3:1:1:1:1 ratio.</text>
</comment>
<dbReference type="PANTHER" id="PTHR10381:SF6">
    <property type="entry name" value="ATP-DEPENDENT CLP PROTEASE PROTEOLYTIC SUBUNIT-RELATED PROTEIN 3, CHLOROPLASTIC"/>
    <property type="match status" value="1"/>
</dbReference>
<dbReference type="HOGENOM" id="CLU_058707_5_0_1"/>
<proteinExistence type="inferred from homology"/>
<dbReference type="PRINTS" id="PR00127">
    <property type="entry name" value="CLPPROTEASEP"/>
</dbReference>
<keyword evidence="6" id="KW-1185">Reference proteome</keyword>
<evidence type="ECO:0000256" key="3">
    <source>
        <dbReference type="RuleBase" id="RU003567"/>
    </source>
</evidence>
<evidence type="ECO:0000313" key="5">
    <source>
        <dbReference type="EnsemblPlants" id="OB03G26670.1"/>
    </source>
</evidence>
<dbReference type="GO" id="GO:0006515">
    <property type="term" value="P:protein quality control for misfolded or incompletely synthesized proteins"/>
    <property type="evidence" value="ECO:0007669"/>
    <property type="project" value="TreeGrafter"/>
</dbReference>